<proteinExistence type="predicted"/>
<protein>
    <submittedName>
        <fullName evidence="1">Arylsulfatase A family protein</fullName>
    </submittedName>
</protein>
<dbReference type="eggNOG" id="arCOG02785">
    <property type="taxonomic scope" value="Archaea"/>
</dbReference>
<name>J3EU45_9EURY</name>
<gene>
    <name evidence="1" type="ORF">HSB1_32290</name>
</gene>
<evidence type="ECO:0000313" key="1">
    <source>
        <dbReference type="EMBL" id="EJN57812.1"/>
    </source>
</evidence>
<dbReference type="AlphaFoldDB" id="J3EU45"/>
<dbReference type="Proteomes" id="UP000007813">
    <property type="component" value="Unassembled WGS sequence"/>
</dbReference>
<accession>J3EU45</accession>
<sequence>MSDAESLLCNELAAMCESWLTAFGLPRSQQEEHSEFDDSMTAHLKDLGYL</sequence>
<reference evidence="1 2" key="1">
    <citation type="journal article" date="2012" name="J. Bacteriol.">
        <title>Draft Genome Sequence of the Extremely Halophilic Archaeon Halogranum salarium B-1T.</title>
        <authorList>
            <person name="Kim K.K."/>
            <person name="Lee K.C."/>
            <person name="Lee J.S."/>
        </authorList>
    </citation>
    <scope>NUCLEOTIDE SEQUENCE [LARGE SCALE GENOMIC DNA]</scope>
    <source>
        <strain evidence="1 2">B-1</strain>
    </source>
</reference>
<organism evidence="1 2">
    <name type="scientific">Halogranum salarium B-1</name>
    <dbReference type="NCBI Taxonomy" id="1210908"/>
    <lineage>
        <taxon>Archaea</taxon>
        <taxon>Methanobacteriati</taxon>
        <taxon>Methanobacteriota</taxon>
        <taxon>Stenosarchaea group</taxon>
        <taxon>Halobacteria</taxon>
        <taxon>Halobacteriales</taxon>
        <taxon>Haloferacaceae</taxon>
    </lineage>
</organism>
<comment type="caution">
    <text evidence="1">The sequence shown here is derived from an EMBL/GenBank/DDBJ whole genome shotgun (WGS) entry which is preliminary data.</text>
</comment>
<evidence type="ECO:0000313" key="2">
    <source>
        <dbReference type="Proteomes" id="UP000007813"/>
    </source>
</evidence>
<dbReference type="EMBL" id="ALJD01000009">
    <property type="protein sequence ID" value="EJN57812.1"/>
    <property type="molecule type" value="Genomic_DNA"/>
</dbReference>